<comment type="cofactor">
    <cofactor evidence="1">
        <name>FAD</name>
        <dbReference type="ChEBI" id="CHEBI:57692"/>
    </cofactor>
</comment>
<proteinExistence type="predicted"/>
<evidence type="ECO:0000256" key="3">
    <source>
        <dbReference type="ARBA" id="ARBA00022827"/>
    </source>
</evidence>
<dbReference type="Pfam" id="PF01494">
    <property type="entry name" value="FAD_binding_3"/>
    <property type="match status" value="1"/>
</dbReference>
<dbReference type="PANTHER" id="PTHR47178">
    <property type="entry name" value="MONOOXYGENASE, FAD-BINDING"/>
    <property type="match status" value="1"/>
</dbReference>
<dbReference type="PANTHER" id="PTHR47178:SF5">
    <property type="entry name" value="FAD-BINDING DOMAIN-CONTAINING PROTEIN"/>
    <property type="match status" value="1"/>
</dbReference>
<dbReference type="GO" id="GO:0071949">
    <property type="term" value="F:FAD binding"/>
    <property type="evidence" value="ECO:0007669"/>
    <property type="project" value="InterPro"/>
</dbReference>
<feature type="region of interest" description="Disordered" evidence="6">
    <location>
        <begin position="93"/>
        <end position="113"/>
    </location>
</feature>
<protein>
    <submittedName>
        <fullName evidence="8">FAD/NAD(P)-binding domain-containing protein</fullName>
    </submittedName>
</protein>
<dbReference type="GO" id="GO:0004497">
    <property type="term" value="F:monooxygenase activity"/>
    <property type="evidence" value="ECO:0007669"/>
    <property type="project" value="UniProtKB-KW"/>
</dbReference>
<dbReference type="InterPro" id="IPR002938">
    <property type="entry name" value="FAD-bd"/>
</dbReference>
<dbReference type="PRINTS" id="PR00420">
    <property type="entry name" value="RNGMNOXGNASE"/>
</dbReference>
<keyword evidence="5" id="KW-0503">Monooxygenase</keyword>
<keyword evidence="9" id="KW-1185">Reference proteome</keyword>
<keyword evidence="3" id="KW-0274">FAD</keyword>
<reference evidence="8" key="1">
    <citation type="journal article" date="2020" name="Stud. Mycol.">
        <title>101 Dothideomycetes genomes: a test case for predicting lifestyles and emergence of pathogens.</title>
        <authorList>
            <person name="Haridas S."/>
            <person name="Albert R."/>
            <person name="Binder M."/>
            <person name="Bloem J."/>
            <person name="Labutti K."/>
            <person name="Salamov A."/>
            <person name="Andreopoulos B."/>
            <person name="Baker S."/>
            <person name="Barry K."/>
            <person name="Bills G."/>
            <person name="Bluhm B."/>
            <person name="Cannon C."/>
            <person name="Castanera R."/>
            <person name="Culley D."/>
            <person name="Daum C."/>
            <person name="Ezra D."/>
            <person name="Gonzalez J."/>
            <person name="Henrissat B."/>
            <person name="Kuo A."/>
            <person name="Liang C."/>
            <person name="Lipzen A."/>
            <person name="Lutzoni F."/>
            <person name="Magnuson J."/>
            <person name="Mondo S."/>
            <person name="Nolan M."/>
            <person name="Ohm R."/>
            <person name="Pangilinan J."/>
            <person name="Park H.-J."/>
            <person name="Ramirez L."/>
            <person name="Alfaro M."/>
            <person name="Sun H."/>
            <person name="Tritt A."/>
            <person name="Yoshinaga Y."/>
            <person name="Zwiers L.-H."/>
            <person name="Turgeon B."/>
            <person name="Goodwin S."/>
            <person name="Spatafora J."/>
            <person name="Crous P."/>
            <person name="Grigoriev I."/>
        </authorList>
    </citation>
    <scope>NUCLEOTIDE SEQUENCE</scope>
    <source>
        <strain evidence="8">CBS 115976</strain>
    </source>
</reference>
<evidence type="ECO:0000313" key="8">
    <source>
        <dbReference type="EMBL" id="KAF2669896.1"/>
    </source>
</evidence>
<keyword evidence="2" id="KW-0285">Flavoprotein</keyword>
<dbReference type="EMBL" id="MU004234">
    <property type="protein sequence ID" value="KAF2669896.1"/>
    <property type="molecule type" value="Genomic_DNA"/>
</dbReference>
<evidence type="ECO:0000259" key="7">
    <source>
        <dbReference type="Pfam" id="PF01494"/>
    </source>
</evidence>
<evidence type="ECO:0000256" key="2">
    <source>
        <dbReference type="ARBA" id="ARBA00022630"/>
    </source>
</evidence>
<evidence type="ECO:0000256" key="6">
    <source>
        <dbReference type="SAM" id="MobiDB-lite"/>
    </source>
</evidence>
<evidence type="ECO:0000313" key="9">
    <source>
        <dbReference type="Proteomes" id="UP000799302"/>
    </source>
</evidence>
<sequence length="409" mass="44534">MASSNRILIIGGGIGGLGLAQGLLKTNIPFRVFERESALNFRPQGYRVRIGPDGQEALQSLLAPALYARLVNSLPPNAPGFAPAAHLDALTGEAQAKPGSGPPPSGLPGAQNTEQLNADRGVLRQVLMQGLENHVEFGKDFKDYAITPRGVIARFSDGSEEEGALLVAADGIRSRIRKQFLPSFSLMDTETRIIYGKTSLTLDLENTLNASALNGLVLVKDASQEHALALLLETMRFKDNEYRKDAPEDYIYWALMARKERFLASTTEEEILKLSSDQAAELARTITATWDESFRPLFSAQSIAHTSILRVLSIKPEIAVWNSSPYVTLIGDAIHPMSPTAAAGATTALRDAAALVRCLSEHDINVEAAGEYEQQMRKYAGETVAKSGWGGKLLYGQWSFDDMEEVEED</sequence>
<name>A0A6A6UE52_9PEZI</name>
<evidence type="ECO:0000256" key="5">
    <source>
        <dbReference type="ARBA" id="ARBA00023033"/>
    </source>
</evidence>
<feature type="domain" description="FAD-binding" evidence="7">
    <location>
        <begin position="134"/>
        <end position="361"/>
    </location>
</feature>
<dbReference type="Proteomes" id="UP000799302">
    <property type="component" value="Unassembled WGS sequence"/>
</dbReference>
<evidence type="ECO:0000256" key="4">
    <source>
        <dbReference type="ARBA" id="ARBA00023002"/>
    </source>
</evidence>
<dbReference type="SUPFAM" id="SSF51905">
    <property type="entry name" value="FAD/NAD(P)-binding domain"/>
    <property type="match status" value="1"/>
</dbReference>
<dbReference type="InterPro" id="IPR036188">
    <property type="entry name" value="FAD/NAD-bd_sf"/>
</dbReference>
<evidence type="ECO:0000256" key="1">
    <source>
        <dbReference type="ARBA" id="ARBA00001974"/>
    </source>
</evidence>
<dbReference type="Gene3D" id="3.50.50.60">
    <property type="entry name" value="FAD/NAD(P)-binding domain"/>
    <property type="match status" value="1"/>
</dbReference>
<dbReference type="AlphaFoldDB" id="A0A6A6UE52"/>
<keyword evidence="4" id="KW-0560">Oxidoreductase</keyword>
<organism evidence="8 9">
    <name type="scientific">Microthyrium microscopicum</name>
    <dbReference type="NCBI Taxonomy" id="703497"/>
    <lineage>
        <taxon>Eukaryota</taxon>
        <taxon>Fungi</taxon>
        <taxon>Dikarya</taxon>
        <taxon>Ascomycota</taxon>
        <taxon>Pezizomycotina</taxon>
        <taxon>Dothideomycetes</taxon>
        <taxon>Dothideomycetes incertae sedis</taxon>
        <taxon>Microthyriales</taxon>
        <taxon>Microthyriaceae</taxon>
        <taxon>Microthyrium</taxon>
    </lineage>
</organism>
<dbReference type="OrthoDB" id="47494at2759"/>
<gene>
    <name evidence="8" type="ORF">BT63DRAFT_423871</name>
</gene>
<accession>A0A6A6UE52</accession>